<dbReference type="PANTHER" id="PTHR35707">
    <property type="entry name" value="OS06G0608100 PROTEIN"/>
    <property type="match status" value="1"/>
</dbReference>
<dbReference type="Proteomes" id="UP001418222">
    <property type="component" value="Unassembled WGS sequence"/>
</dbReference>
<dbReference type="PANTHER" id="PTHR35707:SF1">
    <property type="entry name" value="SPC7 KINETOCHORE PROTEIN DOMAIN-CONTAINING PROTEIN"/>
    <property type="match status" value="1"/>
</dbReference>
<comment type="caution">
    <text evidence="1">The sequence shown here is derived from an EMBL/GenBank/DDBJ whole genome shotgun (WGS) entry which is preliminary data.</text>
</comment>
<reference evidence="1 2" key="1">
    <citation type="journal article" date="2022" name="Nat. Plants">
        <title>Genomes of leafy and leafless Platanthera orchids illuminate the evolution of mycoheterotrophy.</title>
        <authorList>
            <person name="Li M.H."/>
            <person name="Liu K.W."/>
            <person name="Li Z."/>
            <person name="Lu H.C."/>
            <person name="Ye Q.L."/>
            <person name="Zhang D."/>
            <person name="Wang J.Y."/>
            <person name="Li Y.F."/>
            <person name="Zhong Z.M."/>
            <person name="Liu X."/>
            <person name="Yu X."/>
            <person name="Liu D.K."/>
            <person name="Tu X.D."/>
            <person name="Liu B."/>
            <person name="Hao Y."/>
            <person name="Liao X.Y."/>
            <person name="Jiang Y.T."/>
            <person name="Sun W.H."/>
            <person name="Chen J."/>
            <person name="Chen Y.Q."/>
            <person name="Ai Y."/>
            <person name="Zhai J.W."/>
            <person name="Wu S.S."/>
            <person name="Zhou Z."/>
            <person name="Hsiao Y.Y."/>
            <person name="Wu W.L."/>
            <person name="Chen Y.Y."/>
            <person name="Lin Y.F."/>
            <person name="Hsu J.L."/>
            <person name="Li C.Y."/>
            <person name="Wang Z.W."/>
            <person name="Zhao X."/>
            <person name="Zhong W.Y."/>
            <person name="Ma X.K."/>
            <person name="Ma L."/>
            <person name="Huang J."/>
            <person name="Chen G.Z."/>
            <person name="Huang M.Z."/>
            <person name="Huang L."/>
            <person name="Peng D.H."/>
            <person name="Luo Y.B."/>
            <person name="Zou S.Q."/>
            <person name="Chen S.P."/>
            <person name="Lan S."/>
            <person name="Tsai W.C."/>
            <person name="Van de Peer Y."/>
            <person name="Liu Z.J."/>
        </authorList>
    </citation>
    <scope>NUCLEOTIDE SEQUENCE [LARGE SCALE GENOMIC DNA]</scope>
    <source>
        <strain evidence="1">Lor287</strain>
    </source>
</reference>
<keyword evidence="2" id="KW-1185">Reference proteome</keyword>
<gene>
    <name evidence="1" type="ORF">KSP39_PZI023984</name>
</gene>
<dbReference type="AlphaFoldDB" id="A0AAP0AU29"/>
<evidence type="ECO:0000313" key="1">
    <source>
        <dbReference type="EMBL" id="KAK8914488.1"/>
    </source>
</evidence>
<sequence length="216" mass="24284">MSDDNNHDITLDSTAFSLHFRNIAPPTDHSANSTECLRTPTRDTFPMMSQRFLVEGDQTENLTRCSVGQVSNISEDLNKITPIVGRSHNCDYEKLSERLEAFLDRVNLSKKHYSPNGDHNACSSQADEVGDIREPEKDRTKIDNQNPLYDDPTHFIHNTFTPMGKSTSNVSLLSAEVKALTSHSNGEKMQRRVVSRMLLALLCNFISRNFGLDALV</sequence>
<protein>
    <submittedName>
        <fullName evidence="1">Uncharacterized protein</fullName>
    </submittedName>
</protein>
<accession>A0AAP0AU29</accession>
<name>A0AAP0AU29_9ASPA</name>
<proteinExistence type="predicted"/>
<organism evidence="1 2">
    <name type="scientific">Platanthera zijinensis</name>
    <dbReference type="NCBI Taxonomy" id="2320716"/>
    <lineage>
        <taxon>Eukaryota</taxon>
        <taxon>Viridiplantae</taxon>
        <taxon>Streptophyta</taxon>
        <taxon>Embryophyta</taxon>
        <taxon>Tracheophyta</taxon>
        <taxon>Spermatophyta</taxon>
        <taxon>Magnoliopsida</taxon>
        <taxon>Liliopsida</taxon>
        <taxon>Asparagales</taxon>
        <taxon>Orchidaceae</taxon>
        <taxon>Orchidoideae</taxon>
        <taxon>Orchideae</taxon>
        <taxon>Orchidinae</taxon>
        <taxon>Platanthera</taxon>
    </lineage>
</organism>
<evidence type="ECO:0000313" key="2">
    <source>
        <dbReference type="Proteomes" id="UP001418222"/>
    </source>
</evidence>
<dbReference type="EMBL" id="JBBWWQ010000021">
    <property type="protein sequence ID" value="KAK8914488.1"/>
    <property type="molecule type" value="Genomic_DNA"/>
</dbReference>